<comment type="function">
    <text evidence="2">Catalyzes the dismutation of two molecules of 6,7-dimethyl-8-ribityllumazine, resulting in the formation of riboflavin and 5-amino-6-(D-ribitylamino)uracil.</text>
</comment>
<proteinExistence type="predicted"/>
<evidence type="ECO:0000256" key="9">
    <source>
        <dbReference type="ARBA" id="ARBA00022737"/>
    </source>
</evidence>
<dbReference type="FunFam" id="2.40.30.20:FF:000004">
    <property type="entry name" value="Riboflavin synthase, alpha subunit"/>
    <property type="match status" value="1"/>
</dbReference>
<dbReference type="PANTHER" id="PTHR21098">
    <property type="entry name" value="RIBOFLAVIN SYNTHASE ALPHA CHAIN"/>
    <property type="match status" value="1"/>
</dbReference>
<dbReference type="GO" id="GO:0003906">
    <property type="term" value="F:DNA-(apurinic or apyrimidinic site) endonuclease activity"/>
    <property type="evidence" value="ECO:0007669"/>
    <property type="project" value="InterPro"/>
</dbReference>
<comment type="catalytic activity">
    <reaction evidence="1">
        <text>2 6,7-dimethyl-8-(1-D-ribityl)lumazine + H(+) = 5-amino-6-(D-ribitylamino)uracil + riboflavin</text>
        <dbReference type="Rhea" id="RHEA:20772"/>
        <dbReference type="ChEBI" id="CHEBI:15378"/>
        <dbReference type="ChEBI" id="CHEBI:15934"/>
        <dbReference type="ChEBI" id="CHEBI:57986"/>
        <dbReference type="ChEBI" id="CHEBI:58201"/>
        <dbReference type="EC" id="2.5.1.9"/>
    </reaction>
</comment>
<sequence length="219" mass="23382">MFTGIIEEIGSLKARVMSGQGATLTIGAAKVLEDLRLGDSIAIDGACLTVIRFSPSSFDAEASAETLRKTTLGALRMGARLNLERALRLDQRLGGHLVSGHVDGLGIIQKIEREGKSLVFYVNASPDILDYIVQKGSIAIDGISLTINDVDKSGFSVNVIPHTAENTALAEKKTGQAVNLETDMLGKYIEKFMSARFGGGGEKGRSVDLDLLKRSGFLQ</sequence>
<dbReference type="NCBIfam" id="NF009566">
    <property type="entry name" value="PRK13020.1"/>
    <property type="match status" value="1"/>
</dbReference>
<dbReference type="Pfam" id="PF00677">
    <property type="entry name" value="Lum_binding"/>
    <property type="match status" value="2"/>
</dbReference>
<dbReference type="EMBL" id="JACQWF010000430">
    <property type="protein sequence ID" value="MBI4596684.1"/>
    <property type="molecule type" value="Genomic_DNA"/>
</dbReference>
<dbReference type="PANTHER" id="PTHR21098:SF12">
    <property type="entry name" value="RIBOFLAVIN SYNTHASE"/>
    <property type="match status" value="1"/>
</dbReference>
<feature type="repeat" description="Lumazine-binding" evidence="11">
    <location>
        <begin position="97"/>
        <end position="193"/>
    </location>
</feature>
<keyword evidence="7" id="KW-0686">Riboflavin biosynthesis</keyword>
<evidence type="ECO:0000313" key="15">
    <source>
        <dbReference type="Proteomes" id="UP000772181"/>
    </source>
</evidence>
<evidence type="ECO:0000256" key="4">
    <source>
        <dbReference type="ARBA" id="ARBA00011233"/>
    </source>
</evidence>
<gene>
    <name evidence="14" type="ORF">HY730_09990</name>
</gene>
<comment type="pathway">
    <text evidence="3">Cofactor biosynthesis; riboflavin biosynthesis; riboflavin from 2-hydroxy-3-oxobutyl phosphate and 5-amino-6-(D-ribitylamino)uracil: step 2/2.</text>
</comment>
<dbReference type="InterPro" id="IPR017938">
    <property type="entry name" value="Riboflavin_synthase-like_b-brl"/>
</dbReference>
<dbReference type="GO" id="GO:0006284">
    <property type="term" value="P:base-excision repair"/>
    <property type="evidence" value="ECO:0007669"/>
    <property type="project" value="InterPro"/>
</dbReference>
<protein>
    <recommendedName>
        <fullName evidence="6 10">Riboflavin synthase</fullName>
        <ecNumber evidence="5 10">2.5.1.9</ecNumber>
    </recommendedName>
</protein>
<evidence type="ECO:0000256" key="11">
    <source>
        <dbReference type="PROSITE-ProRule" id="PRU00524"/>
    </source>
</evidence>
<dbReference type="NCBIfam" id="NF006767">
    <property type="entry name" value="PRK09289.1"/>
    <property type="match status" value="1"/>
</dbReference>
<dbReference type="NCBIfam" id="TIGR00187">
    <property type="entry name" value="ribE"/>
    <property type="match status" value="1"/>
</dbReference>
<evidence type="ECO:0000256" key="3">
    <source>
        <dbReference type="ARBA" id="ARBA00004887"/>
    </source>
</evidence>
<evidence type="ECO:0000256" key="6">
    <source>
        <dbReference type="ARBA" id="ARBA00013950"/>
    </source>
</evidence>
<dbReference type="InterPro" id="IPR026017">
    <property type="entry name" value="Lumazine-bd_dom"/>
</dbReference>
<dbReference type="InterPro" id="IPR012319">
    <property type="entry name" value="FPG_cat"/>
</dbReference>
<dbReference type="InterPro" id="IPR001783">
    <property type="entry name" value="Lumazine-bd"/>
</dbReference>
<evidence type="ECO:0000256" key="5">
    <source>
        <dbReference type="ARBA" id="ARBA00012827"/>
    </source>
</evidence>
<dbReference type="SUPFAM" id="SSF63380">
    <property type="entry name" value="Riboflavin synthase domain-like"/>
    <property type="match status" value="2"/>
</dbReference>
<feature type="domain" description="Formamidopyrimidine-DNA glycosylase catalytic" evidence="12">
    <location>
        <begin position="55"/>
        <end position="154"/>
    </location>
</feature>
<name>A0A933LRF1_UNCTE</name>
<dbReference type="GO" id="GO:0008270">
    <property type="term" value="F:zinc ion binding"/>
    <property type="evidence" value="ECO:0007669"/>
    <property type="project" value="InterPro"/>
</dbReference>
<accession>A0A933LRF1</accession>
<evidence type="ECO:0000256" key="8">
    <source>
        <dbReference type="ARBA" id="ARBA00022679"/>
    </source>
</evidence>
<dbReference type="GO" id="GO:0009231">
    <property type="term" value="P:riboflavin biosynthetic process"/>
    <property type="evidence" value="ECO:0007669"/>
    <property type="project" value="UniProtKB-KW"/>
</dbReference>
<dbReference type="InterPro" id="IPR023366">
    <property type="entry name" value="ATP_synth_asu-like_sf"/>
</dbReference>
<dbReference type="Proteomes" id="UP000772181">
    <property type="component" value="Unassembled WGS sequence"/>
</dbReference>
<evidence type="ECO:0000256" key="7">
    <source>
        <dbReference type="ARBA" id="ARBA00022619"/>
    </source>
</evidence>
<keyword evidence="9" id="KW-0677">Repeat</keyword>
<dbReference type="EC" id="2.5.1.9" evidence="5 10"/>
<evidence type="ECO:0000259" key="12">
    <source>
        <dbReference type="PROSITE" id="PS51068"/>
    </source>
</evidence>
<comment type="subunit">
    <text evidence="4">Homotrimer.</text>
</comment>
<dbReference type="PIRSF" id="PIRSF000498">
    <property type="entry name" value="Riboflavin_syn_A"/>
    <property type="match status" value="1"/>
</dbReference>
<dbReference type="GO" id="GO:0004746">
    <property type="term" value="F:riboflavin synthase activity"/>
    <property type="evidence" value="ECO:0007669"/>
    <property type="project" value="UniProtKB-UniRule"/>
</dbReference>
<keyword evidence="8 14" id="KW-0808">Transferase</keyword>
<organism evidence="14 15">
    <name type="scientific">Tectimicrobiota bacterium</name>
    <dbReference type="NCBI Taxonomy" id="2528274"/>
    <lineage>
        <taxon>Bacteria</taxon>
        <taxon>Pseudomonadati</taxon>
        <taxon>Nitrospinota/Tectimicrobiota group</taxon>
        <taxon>Candidatus Tectimicrobiota</taxon>
    </lineage>
</organism>
<reference evidence="14" key="1">
    <citation type="submission" date="2020-07" db="EMBL/GenBank/DDBJ databases">
        <title>Huge and variable diversity of episymbiotic CPR bacteria and DPANN archaea in groundwater ecosystems.</title>
        <authorList>
            <person name="He C.Y."/>
            <person name="Keren R."/>
            <person name="Whittaker M."/>
            <person name="Farag I.F."/>
            <person name="Doudna J."/>
            <person name="Cate J.H.D."/>
            <person name="Banfield J.F."/>
        </authorList>
    </citation>
    <scope>NUCLEOTIDE SEQUENCE</scope>
    <source>
        <strain evidence="14">NC_groundwater_1482_Ag_S-0.65um_47_24</strain>
    </source>
</reference>
<dbReference type="AlphaFoldDB" id="A0A933LRF1"/>
<feature type="repeat" description="Lumazine-binding" evidence="11">
    <location>
        <begin position="1"/>
        <end position="96"/>
    </location>
</feature>
<dbReference type="PROSITE" id="PS51068">
    <property type="entry name" value="FPG_CAT"/>
    <property type="match status" value="1"/>
</dbReference>
<dbReference type="Gene3D" id="2.40.30.20">
    <property type="match status" value="2"/>
</dbReference>
<dbReference type="GO" id="GO:0019104">
    <property type="term" value="F:DNA N-glycosylase activity"/>
    <property type="evidence" value="ECO:0007669"/>
    <property type="project" value="InterPro"/>
</dbReference>
<evidence type="ECO:0000259" key="13">
    <source>
        <dbReference type="PROSITE" id="PS51177"/>
    </source>
</evidence>
<dbReference type="FunFam" id="2.40.30.20:FF:000003">
    <property type="entry name" value="Riboflavin synthase, alpha subunit"/>
    <property type="match status" value="1"/>
</dbReference>
<feature type="domain" description="Lumazine-binding" evidence="13">
    <location>
        <begin position="1"/>
        <end position="96"/>
    </location>
</feature>
<evidence type="ECO:0000256" key="10">
    <source>
        <dbReference type="NCBIfam" id="TIGR00187"/>
    </source>
</evidence>
<feature type="domain" description="Lumazine-binding" evidence="13">
    <location>
        <begin position="97"/>
        <end position="193"/>
    </location>
</feature>
<evidence type="ECO:0000313" key="14">
    <source>
        <dbReference type="EMBL" id="MBI4596684.1"/>
    </source>
</evidence>
<dbReference type="CDD" id="cd00402">
    <property type="entry name" value="Riboflavin_synthase_like"/>
    <property type="match status" value="1"/>
</dbReference>
<evidence type="ECO:0000256" key="1">
    <source>
        <dbReference type="ARBA" id="ARBA00000968"/>
    </source>
</evidence>
<dbReference type="PROSITE" id="PS51177">
    <property type="entry name" value="LUMAZINE_BIND"/>
    <property type="match status" value="2"/>
</dbReference>
<evidence type="ECO:0000256" key="2">
    <source>
        <dbReference type="ARBA" id="ARBA00002803"/>
    </source>
</evidence>
<comment type="caution">
    <text evidence="14">The sequence shown here is derived from an EMBL/GenBank/DDBJ whole genome shotgun (WGS) entry which is preliminary data.</text>
</comment>